<sequence>MDGRRAPALRFGDPRVQALAGAICHTLLAVTGITNKSLRALMTGLLGDSPGTGPATSYGMNRASYDLTRLRRNGLIERLPGRNLYRLTDDGLAFAIFYTKVHNRVLRPLMATGRPQAPPPLRAALRTIDAHIDARLAQTRLP</sequence>
<dbReference type="EMBL" id="JBHUCP010000059">
    <property type="protein sequence ID" value="MFD1535366.1"/>
    <property type="molecule type" value="Genomic_DNA"/>
</dbReference>
<gene>
    <name evidence="1" type="ORF">ACFSCY_38790</name>
</gene>
<dbReference type="RefSeq" id="WP_379660154.1">
    <property type="nucleotide sequence ID" value="NZ_JBHUCP010000059.1"/>
</dbReference>
<proteinExistence type="predicted"/>
<reference evidence="2" key="1">
    <citation type="journal article" date="2019" name="Int. J. Syst. Evol. Microbiol.">
        <title>The Global Catalogue of Microorganisms (GCM) 10K type strain sequencing project: providing services to taxonomists for standard genome sequencing and annotation.</title>
        <authorList>
            <consortium name="The Broad Institute Genomics Platform"/>
            <consortium name="The Broad Institute Genome Sequencing Center for Infectious Disease"/>
            <person name="Wu L."/>
            <person name="Ma J."/>
        </authorList>
    </citation>
    <scope>NUCLEOTIDE SEQUENCE [LARGE SCALE GENOMIC DNA]</scope>
    <source>
        <strain evidence="2">JCM 12165</strain>
    </source>
</reference>
<name>A0ABW4FZE9_9PSEU</name>
<dbReference type="Proteomes" id="UP001597145">
    <property type="component" value="Unassembled WGS sequence"/>
</dbReference>
<comment type="caution">
    <text evidence="1">The sequence shown here is derived from an EMBL/GenBank/DDBJ whole genome shotgun (WGS) entry which is preliminary data.</text>
</comment>
<keyword evidence="2" id="KW-1185">Reference proteome</keyword>
<protein>
    <submittedName>
        <fullName evidence="1">Uncharacterized protein</fullName>
    </submittedName>
</protein>
<dbReference type="SUPFAM" id="SSF46785">
    <property type="entry name" value="Winged helix' DNA-binding domain"/>
    <property type="match status" value="1"/>
</dbReference>
<organism evidence="1 2">
    <name type="scientific">Pseudonocardia aurantiaca</name>
    <dbReference type="NCBI Taxonomy" id="75290"/>
    <lineage>
        <taxon>Bacteria</taxon>
        <taxon>Bacillati</taxon>
        <taxon>Actinomycetota</taxon>
        <taxon>Actinomycetes</taxon>
        <taxon>Pseudonocardiales</taxon>
        <taxon>Pseudonocardiaceae</taxon>
        <taxon>Pseudonocardia</taxon>
    </lineage>
</organism>
<dbReference type="InterPro" id="IPR036390">
    <property type="entry name" value="WH_DNA-bd_sf"/>
</dbReference>
<evidence type="ECO:0000313" key="2">
    <source>
        <dbReference type="Proteomes" id="UP001597145"/>
    </source>
</evidence>
<feature type="non-terminal residue" evidence="1">
    <location>
        <position position="142"/>
    </location>
</feature>
<accession>A0ABW4FZE9</accession>
<evidence type="ECO:0000313" key="1">
    <source>
        <dbReference type="EMBL" id="MFD1535366.1"/>
    </source>
</evidence>